<keyword evidence="4" id="KW-0686">Riboflavin biosynthesis</keyword>
<dbReference type="EMBL" id="WKED01000004">
    <property type="protein sequence ID" value="MCF5106019.1"/>
    <property type="molecule type" value="Genomic_DNA"/>
</dbReference>
<comment type="caution">
    <text evidence="12">The sequence shown here is derived from an EMBL/GenBank/DDBJ whole genome shotgun (WGS) entry which is preliminary data.</text>
</comment>
<evidence type="ECO:0000256" key="10">
    <source>
        <dbReference type="ARBA" id="ARBA00049295"/>
    </source>
</evidence>
<dbReference type="SUPFAM" id="SSF142695">
    <property type="entry name" value="RibA-like"/>
    <property type="match status" value="1"/>
</dbReference>
<keyword evidence="8" id="KW-0862">Zinc</keyword>
<evidence type="ECO:0000313" key="12">
    <source>
        <dbReference type="EMBL" id="MCF5106019.1"/>
    </source>
</evidence>
<keyword evidence="9" id="KW-0342">GTP-binding</keyword>
<evidence type="ECO:0000256" key="2">
    <source>
        <dbReference type="ARBA" id="ARBA00004853"/>
    </source>
</evidence>
<evidence type="ECO:0000256" key="1">
    <source>
        <dbReference type="ARBA" id="ARBA00001947"/>
    </source>
</evidence>
<evidence type="ECO:0000256" key="7">
    <source>
        <dbReference type="ARBA" id="ARBA00022801"/>
    </source>
</evidence>
<comment type="catalytic activity">
    <reaction evidence="10">
        <text>GTP + 4 H2O = 2,5-diamino-6-hydroxy-4-(5-phosphoribosylamino)-pyrimidine + formate + 2 phosphate + 3 H(+)</text>
        <dbReference type="Rhea" id="RHEA:23704"/>
        <dbReference type="ChEBI" id="CHEBI:15377"/>
        <dbReference type="ChEBI" id="CHEBI:15378"/>
        <dbReference type="ChEBI" id="CHEBI:15740"/>
        <dbReference type="ChEBI" id="CHEBI:37565"/>
        <dbReference type="ChEBI" id="CHEBI:43474"/>
        <dbReference type="ChEBI" id="CHEBI:58614"/>
        <dbReference type="EC" id="3.5.4.25"/>
    </reaction>
</comment>
<evidence type="ECO:0000259" key="11">
    <source>
        <dbReference type="Pfam" id="PF00925"/>
    </source>
</evidence>
<evidence type="ECO:0000313" key="13">
    <source>
        <dbReference type="Proteomes" id="UP000814003"/>
    </source>
</evidence>
<dbReference type="Proteomes" id="UP000814003">
    <property type="component" value="Unassembled WGS sequence"/>
</dbReference>
<dbReference type="GO" id="GO:0003935">
    <property type="term" value="F:GTP cyclohydrolase II activity"/>
    <property type="evidence" value="ECO:0007669"/>
    <property type="project" value="UniProtKB-EC"/>
</dbReference>
<comment type="cofactor">
    <cofactor evidence="1">
        <name>Zn(2+)</name>
        <dbReference type="ChEBI" id="CHEBI:29105"/>
    </cofactor>
</comment>
<sequence>MYSSYKKLQGESPCRITVVQGNNKMATIIKEVDIPLMLDSEVVATFISFDELKDPVEHIAIRLGGFKAGGHKLPLVRLHSECLTGDIFHSMKCDCGDQLSESLRLINEVGGYLIYLRQEGRGIGLYKKLEAYALQQHSGVDTYEANNMLGFADDLRDYFDAAQMLKALGCPKIILLTNNPEKELQLRNLGIEITEVKSTSMHIGKHNAGYIKAKIEVTHHQFTAQAEVSQ</sequence>
<gene>
    <name evidence="12" type="primary">ribA</name>
    <name evidence="12" type="ORF">GIW56_04130</name>
</gene>
<evidence type="ECO:0000256" key="6">
    <source>
        <dbReference type="ARBA" id="ARBA00022741"/>
    </source>
</evidence>
<proteinExistence type="predicted"/>
<keyword evidence="13" id="KW-1185">Reference proteome</keyword>
<protein>
    <recommendedName>
        <fullName evidence="3">GTP cyclohydrolase II</fullName>
        <ecNumber evidence="3">3.5.4.25</ecNumber>
    </recommendedName>
</protein>
<dbReference type="CDD" id="cd00641">
    <property type="entry name" value="GTP_cyclohydro2"/>
    <property type="match status" value="1"/>
</dbReference>
<keyword evidence="6" id="KW-0547">Nucleotide-binding</keyword>
<name>A0ABS9F0U7_9PSED</name>
<feature type="domain" description="GTP cyclohydrolase II" evidence="11">
    <location>
        <begin position="44"/>
        <end position="195"/>
    </location>
</feature>
<evidence type="ECO:0000256" key="4">
    <source>
        <dbReference type="ARBA" id="ARBA00022619"/>
    </source>
</evidence>
<keyword evidence="7 12" id="KW-0378">Hydrolase</keyword>
<dbReference type="PANTHER" id="PTHR21327">
    <property type="entry name" value="GTP CYCLOHYDROLASE II-RELATED"/>
    <property type="match status" value="1"/>
</dbReference>
<dbReference type="Gene3D" id="3.40.50.10990">
    <property type="entry name" value="GTP cyclohydrolase II"/>
    <property type="match status" value="1"/>
</dbReference>
<dbReference type="EC" id="3.5.4.25" evidence="3"/>
<dbReference type="InterPro" id="IPR036144">
    <property type="entry name" value="RibA-like_sf"/>
</dbReference>
<evidence type="ECO:0000256" key="8">
    <source>
        <dbReference type="ARBA" id="ARBA00022833"/>
    </source>
</evidence>
<evidence type="ECO:0000256" key="9">
    <source>
        <dbReference type="ARBA" id="ARBA00023134"/>
    </source>
</evidence>
<dbReference type="InterPro" id="IPR032677">
    <property type="entry name" value="GTP_cyclohydro_II"/>
</dbReference>
<dbReference type="InterPro" id="IPR000926">
    <property type="entry name" value="RibA"/>
</dbReference>
<accession>A0ABS9F0U7</accession>
<dbReference type="NCBIfam" id="NF001591">
    <property type="entry name" value="PRK00393.1"/>
    <property type="match status" value="1"/>
</dbReference>
<keyword evidence="5" id="KW-0479">Metal-binding</keyword>
<comment type="pathway">
    <text evidence="2">Cofactor biosynthesis; riboflavin biosynthesis; 5-amino-6-(D-ribitylamino)uracil from GTP: step 1/4.</text>
</comment>
<dbReference type="Pfam" id="PF00925">
    <property type="entry name" value="GTP_cyclohydro2"/>
    <property type="match status" value="1"/>
</dbReference>
<organism evidence="12 13">
    <name type="scientific">Pseudomonas gessardii</name>
    <dbReference type="NCBI Taxonomy" id="78544"/>
    <lineage>
        <taxon>Bacteria</taxon>
        <taxon>Pseudomonadati</taxon>
        <taxon>Pseudomonadota</taxon>
        <taxon>Gammaproteobacteria</taxon>
        <taxon>Pseudomonadales</taxon>
        <taxon>Pseudomonadaceae</taxon>
        <taxon>Pseudomonas</taxon>
    </lineage>
</organism>
<evidence type="ECO:0000256" key="5">
    <source>
        <dbReference type="ARBA" id="ARBA00022723"/>
    </source>
</evidence>
<reference evidence="12 13" key="1">
    <citation type="submission" date="2019-11" db="EMBL/GenBank/DDBJ databases">
        <title>Epiphytic Pseudomonas syringae from cherry orchards.</title>
        <authorList>
            <person name="Hulin M.T."/>
        </authorList>
    </citation>
    <scope>NUCLEOTIDE SEQUENCE [LARGE SCALE GENOMIC DNA]</scope>
    <source>
        <strain evidence="12 13">PA-6-5B</strain>
    </source>
</reference>
<dbReference type="PANTHER" id="PTHR21327:SF18">
    <property type="entry name" value="3,4-DIHYDROXY-2-BUTANONE 4-PHOSPHATE SYNTHASE"/>
    <property type="match status" value="1"/>
</dbReference>
<evidence type="ECO:0000256" key="3">
    <source>
        <dbReference type="ARBA" id="ARBA00012762"/>
    </source>
</evidence>